<dbReference type="HOGENOM" id="CLU_008645_1_2_1"/>
<feature type="non-terminal residue" evidence="1">
    <location>
        <position position="203"/>
    </location>
</feature>
<dbReference type="PANTHER" id="PTHR46388:SF2">
    <property type="entry name" value="NHL REPEAT-CONTAINING PROTEIN 2"/>
    <property type="match status" value="1"/>
</dbReference>
<evidence type="ECO:0000313" key="2">
    <source>
        <dbReference type="EnsemblProtists" id="EKX31917"/>
    </source>
</evidence>
<dbReference type="AlphaFoldDB" id="L1I771"/>
<evidence type="ECO:0000313" key="1">
    <source>
        <dbReference type="EMBL" id="EKX31917.1"/>
    </source>
</evidence>
<dbReference type="Proteomes" id="UP000011087">
    <property type="component" value="Unassembled WGS sequence"/>
</dbReference>
<sequence>GIGEGCYIDGNLSNACFNGPSGVAILQLGSDTLVLVSEVGNHVVRYINVISLQVGTLAGSGYVGFADGEARAAMFNHPIALATSPDNSIVLIADGFNHRVRSFNVSNMSISTLAGDGGAGFQDGIGTDAKFNFPSALSFFGDGTKVAVTDMYNNKIRIITLDSKLVTTLPIVSSSGYSPDFVYPAGISIRAGNALLLVSPLHN</sequence>
<evidence type="ECO:0000313" key="3">
    <source>
        <dbReference type="Proteomes" id="UP000011087"/>
    </source>
</evidence>
<protein>
    <submittedName>
        <fullName evidence="1 2">Uncharacterized protein</fullName>
    </submittedName>
</protein>
<reference evidence="1 3" key="1">
    <citation type="journal article" date="2012" name="Nature">
        <title>Algal genomes reveal evolutionary mosaicism and the fate of nucleomorphs.</title>
        <authorList>
            <consortium name="DOE Joint Genome Institute"/>
            <person name="Curtis B.A."/>
            <person name="Tanifuji G."/>
            <person name="Burki F."/>
            <person name="Gruber A."/>
            <person name="Irimia M."/>
            <person name="Maruyama S."/>
            <person name="Arias M.C."/>
            <person name="Ball S.G."/>
            <person name="Gile G.H."/>
            <person name="Hirakawa Y."/>
            <person name="Hopkins J.F."/>
            <person name="Kuo A."/>
            <person name="Rensing S.A."/>
            <person name="Schmutz J."/>
            <person name="Symeonidi A."/>
            <person name="Elias M."/>
            <person name="Eveleigh R.J."/>
            <person name="Herman E.K."/>
            <person name="Klute M.J."/>
            <person name="Nakayama T."/>
            <person name="Obornik M."/>
            <person name="Reyes-Prieto A."/>
            <person name="Armbrust E.V."/>
            <person name="Aves S.J."/>
            <person name="Beiko R.G."/>
            <person name="Coutinho P."/>
            <person name="Dacks J.B."/>
            <person name="Durnford D.G."/>
            <person name="Fast N.M."/>
            <person name="Green B.R."/>
            <person name="Grisdale C.J."/>
            <person name="Hempel F."/>
            <person name="Henrissat B."/>
            <person name="Hoppner M.P."/>
            <person name="Ishida K."/>
            <person name="Kim E."/>
            <person name="Koreny L."/>
            <person name="Kroth P.G."/>
            <person name="Liu Y."/>
            <person name="Malik S.B."/>
            <person name="Maier U.G."/>
            <person name="McRose D."/>
            <person name="Mock T."/>
            <person name="Neilson J.A."/>
            <person name="Onodera N.T."/>
            <person name="Poole A.M."/>
            <person name="Pritham E.J."/>
            <person name="Richards T.A."/>
            <person name="Rocap G."/>
            <person name="Roy S.W."/>
            <person name="Sarai C."/>
            <person name="Schaack S."/>
            <person name="Shirato S."/>
            <person name="Slamovits C.H."/>
            <person name="Spencer D.F."/>
            <person name="Suzuki S."/>
            <person name="Worden A.Z."/>
            <person name="Zauner S."/>
            <person name="Barry K."/>
            <person name="Bell C."/>
            <person name="Bharti A.K."/>
            <person name="Crow J.A."/>
            <person name="Grimwood J."/>
            <person name="Kramer R."/>
            <person name="Lindquist E."/>
            <person name="Lucas S."/>
            <person name="Salamov A."/>
            <person name="McFadden G.I."/>
            <person name="Lane C.E."/>
            <person name="Keeling P.J."/>
            <person name="Gray M.W."/>
            <person name="Grigoriev I.V."/>
            <person name="Archibald J.M."/>
        </authorList>
    </citation>
    <scope>NUCLEOTIDE SEQUENCE</scope>
    <source>
        <strain evidence="1 3">CCMP2712</strain>
    </source>
</reference>
<keyword evidence="3" id="KW-1185">Reference proteome</keyword>
<reference evidence="3" key="2">
    <citation type="submission" date="2012-11" db="EMBL/GenBank/DDBJ databases">
        <authorList>
            <person name="Kuo A."/>
            <person name="Curtis B.A."/>
            <person name="Tanifuji G."/>
            <person name="Burki F."/>
            <person name="Gruber A."/>
            <person name="Irimia M."/>
            <person name="Maruyama S."/>
            <person name="Arias M.C."/>
            <person name="Ball S.G."/>
            <person name="Gile G.H."/>
            <person name="Hirakawa Y."/>
            <person name="Hopkins J.F."/>
            <person name="Rensing S.A."/>
            <person name="Schmutz J."/>
            <person name="Symeonidi A."/>
            <person name="Elias M."/>
            <person name="Eveleigh R.J."/>
            <person name="Herman E.K."/>
            <person name="Klute M.J."/>
            <person name="Nakayama T."/>
            <person name="Obornik M."/>
            <person name="Reyes-Prieto A."/>
            <person name="Armbrust E.V."/>
            <person name="Aves S.J."/>
            <person name="Beiko R.G."/>
            <person name="Coutinho P."/>
            <person name="Dacks J.B."/>
            <person name="Durnford D.G."/>
            <person name="Fast N.M."/>
            <person name="Green B.R."/>
            <person name="Grisdale C."/>
            <person name="Hempe F."/>
            <person name="Henrissat B."/>
            <person name="Hoppner M.P."/>
            <person name="Ishida K.-I."/>
            <person name="Kim E."/>
            <person name="Koreny L."/>
            <person name="Kroth P.G."/>
            <person name="Liu Y."/>
            <person name="Malik S.-B."/>
            <person name="Maier U.G."/>
            <person name="McRose D."/>
            <person name="Mock T."/>
            <person name="Neilson J.A."/>
            <person name="Onodera N.T."/>
            <person name="Poole A.M."/>
            <person name="Pritham E.J."/>
            <person name="Richards T.A."/>
            <person name="Rocap G."/>
            <person name="Roy S.W."/>
            <person name="Sarai C."/>
            <person name="Schaack S."/>
            <person name="Shirato S."/>
            <person name="Slamovits C.H."/>
            <person name="Spencer D.F."/>
            <person name="Suzuki S."/>
            <person name="Worden A.Z."/>
            <person name="Zauner S."/>
            <person name="Barry K."/>
            <person name="Bell C."/>
            <person name="Bharti A.K."/>
            <person name="Crow J.A."/>
            <person name="Grimwood J."/>
            <person name="Kramer R."/>
            <person name="Lindquist E."/>
            <person name="Lucas S."/>
            <person name="Salamov A."/>
            <person name="McFadden G.I."/>
            <person name="Lane C.E."/>
            <person name="Keeling P.J."/>
            <person name="Gray M.W."/>
            <person name="Grigoriev I.V."/>
            <person name="Archibald J.M."/>
        </authorList>
    </citation>
    <scope>NUCLEOTIDE SEQUENCE</scope>
    <source>
        <strain evidence="3">CCMP2712</strain>
    </source>
</reference>
<dbReference type="OrthoDB" id="273823at2759"/>
<dbReference type="EMBL" id="JH993225">
    <property type="protein sequence ID" value="EKX31917.1"/>
    <property type="molecule type" value="Genomic_DNA"/>
</dbReference>
<dbReference type="RefSeq" id="XP_005818897.1">
    <property type="nucleotide sequence ID" value="XM_005818840.1"/>
</dbReference>
<dbReference type="PANTHER" id="PTHR46388">
    <property type="entry name" value="NHL REPEAT-CONTAINING PROTEIN 2"/>
    <property type="match status" value="1"/>
</dbReference>
<dbReference type="EnsemblProtists" id="EKX31917">
    <property type="protein sequence ID" value="EKX31917"/>
    <property type="gene ID" value="GUITHDRAFT_57527"/>
</dbReference>
<feature type="non-terminal residue" evidence="1">
    <location>
        <position position="1"/>
    </location>
</feature>
<accession>L1I771</accession>
<gene>
    <name evidence="1" type="ORF">GUITHDRAFT_57527</name>
</gene>
<dbReference type="InterPro" id="IPR011042">
    <property type="entry name" value="6-blade_b-propeller_TolB-like"/>
</dbReference>
<dbReference type="OMA" id="FNHAIRT"/>
<reference evidence="2" key="3">
    <citation type="submission" date="2016-03" db="UniProtKB">
        <authorList>
            <consortium name="EnsemblProtists"/>
        </authorList>
    </citation>
    <scope>IDENTIFICATION</scope>
</reference>
<proteinExistence type="predicted"/>
<dbReference type="PaxDb" id="55529-EKX31917"/>
<organism evidence="1">
    <name type="scientific">Guillardia theta (strain CCMP2712)</name>
    <name type="common">Cryptophyte</name>
    <dbReference type="NCBI Taxonomy" id="905079"/>
    <lineage>
        <taxon>Eukaryota</taxon>
        <taxon>Cryptophyceae</taxon>
        <taxon>Pyrenomonadales</taxon>
        <taxon>Geminigeraceae</taxon>
        <taxon>Guillardia</taxon>
    </lineage>
</organism>
<dbReference type="Gene3D" id="2.120.10.30">
    <property type="entry name" value="TolB, C-terminal domain"/>
    <property type="match status" value="2"/>
</dbReference>
<dbReference type="GeneID" id="17288655"/>
<dbReference type="KEGG" id="gtt:GUITHDRAFT_57527"/>
<dbReference type="SUPFAM" id="SSF101898">
    <property type="entry name" value="NHL repeat"/>
    <property type="match status" value="1"/>
</dbReference>
<name>L1I771_GUITC</name>